<protein>
    <recommendedName>
        <fullName evidence="4">Transmembrane protein UsgS</fullName>
    </recommendedName>
</protein>
<dbReference type="PANTHER" id="PTHR38421:SF1">
    <property type="entry name" value="TRANSMEMBRANE PROTEIN"/>
    <property type="match status" value="1"/>
</dbReference>
<evidence type="ECO:0000313" key="2">
    <source>
        <dbReference type="EMBL" id="ODV90888.1"/>
    </source>
</evidence>
<accession>A0A1E4TGT6</accession>
<keyword evidence="3" id="KW-1185">Reference proteome</keyword>
<dbReference type="Proteomes" id="UP000095023">
    <property type="component" value="Unassembled WGS sequence"/>
</dbReference>
<feature type="transmembrane region" description="Helical" evidence="1">
    <location>
        <begin position="213"/>
        <end position="233"/>
    </location>
</feature>
<evidence type="ECO:0000313" key="3">
    <source>
        <dbReference type="Proteomes" id="UP000095023"/>
    </source>
</evidence>
<evidence type="ECO:0000256" key="1">
    <source>
        <dbReference type="SAM" id="Phobius"/>
    </source>
</evidence>
<name>A0A1E4TGT6_9ASCO</name>
<sequence length="339" mass="38146">MPSPVFLSRPRSGMNVWAVVRGAQLTFVGTYRALQNPALLDAKFYKAALYTAAICLLLHGLVLIPIYIFRIFLTIGTWIFVGSQRRSSIFDLLVFIENAILDLPGLMIILIRLLAPELLDEIFMSSLHAIDAQNKAKHPGLQKLYYPQLSSDWKASDLTVSAPSFNLKKRLRMAHVSKYAYRHARRVLLSLAVYVASSLPLLGRYVMPAMTFSNIYQIAGLYPALALGASTLITSRQLNAALLTSFFGARACSRQLLQPYFARLPKTTFTNQERKQWYARREGILLGFGLAFFWLLRVPYFGAFAYGFAQASAAYLITKITDPPPSQHSELHNWVTTQL</sequence>
<feature type="transmembrane region" description="Helical" evidence="1">
    <location>
        <begin position="187"/>
        <end position="207"/>
    </location>
</feature>
<dbReference type="PANTHER" id="PTHR38421">
    <property type="entry name" value="TRANSMEMBRANE PROTEIN USGS"/>
    <property type="match status" value="1"/>
</dbReference>
<dbReference type="OrthoDB" id="10041630at2759"/>
<keyword evidence="1" id="KW-1133">Transmembrane helix</keyword>
<reference evidence="3" key="1">
    <citation type="submission" date="2016-02" db="EMBL/GenBank/DDBJ databases">
        <title>Comparative genomics of biotechnologically important yeasts.</title>
        <authorList>
            <consortium name="DOE Joint Genome Institute"/>
            <person name="Riley R."/>
            <person name="Haridas S."/>
            <person name="Wolfe K.H."/>
            <person name="Lopes M.R."/>
            <person name="Hittinger C.T."/>
            <person name="Goker M."/>
            <person name="Salamov A."/>
            <person name="Wisecaver J."/>
            <person name="Long T.M."/>
            <person name="Aerts A.L."/>
            <person name="Barry K."/>
            <person name="Choi C."/>
            <person name="Clum A."/>
            <person name="Coughlan A.Y."/>
            <person name="Deshpande S."/>
            <person name="Douglass A.P."/>
            <person name="Hanson S.J."/>
            <person name="Klenk H.-P."/>
            <person name="Labutti K."/>
            <person name="Lapidus A."/>
            <person name="Lindquist E."/>
            <person name="Lipzen A."/>
            <person name="Meier-Kolthoff J.P."/>
            <person name="Ohm R.A."/>
            <person name="Otillar R.P."/>
            <person name="Pangilinan J."/>
            <person name="Peng Y."/>
            <person name="Rokas A."/>
            <person name="Rosa C.A."/>
            <person name="Scheuner C."/>
            <person name="Sibirny A.A."/>
            <person name="Slot J.C."/>
            <person name="Stielow J.B."/>
            <person name="Sun H."/>
            <person name="Kurtzman C.P."/>
            <person name="Blackwell M."/>
            <person name="Jeffries T.W."/>
            <person name="Grigoriev I.V."/>
        </authorList>
    </citation>
    <scope>NUCLEOTIDE SEQUENCE [LARGE SCALE GENOMIC DNA]</scope>
    <source>
        <strain evidence="3">NRRL Y-17796</strain>
    </source>
</reference>
<organism evidence="2 3">
    <name type="scientific">Tortispora caseinolytica NRRL Y-17796</name>
    <dbReference type="NCBI Taxonomy" id="767744"/>
    <lineage>
        <taxon>Eukaryota</taxon>
        <taxon>Fungi</taxon>
        <taxon>Dikarya</taxon>
        <taxon>Ascomycota</taxon>
        <taxon>Saccharomycotina</taxon>
        <taxon>Trigonopsidomycetes</taxon>
        <taxon>Trigonopsidales</taxon>
        <taxon>Trigonopsidaceae</taxon>
        <taxon>Tortispora</taxon>
    </lineage>
</organism>
<feature type="transmembrane region" description="Helical" evidence="1">
    <location>
        <begin position="284"/>
        <end position="309"/>
    </location>
</feature>
<dbReference type="EMBL" id="KV453842">
    <property type="protein sequence ID" value="ODV90888.1"/>
    <property type="molecule type" value="Genomic_DNA"/>
</dbReference>
<proteinExistence type="predicted"/>
<evidence type="ECO:0008006" key="4">
    <source>
        <dbReference type="Google" id="ProtNLM"/>
    </source>
</evidence>
<keyword evidence="1" id="KW-0812">Transmembrane</keyword>
<dbReference type="AlphaFoldDB" id="A0A1E4TGT6"/>
<gene>
    <name evidence="2" type="ORF">CANCADRAFT_44518</name>
</gene>
<feature type="transmembrane region" description="Helical" evidence="1">
    <location>
        <begin position="47"/>
        <end position="80"/>
    </location>
</feature>
<keyword evidence="1" id="KW-0472">Membrane</keyword>